<feature type="compositionally biased region" description="Polar residues" evidence="1">
    <location>
        <begin position="36"/>
        <end position="46"/>
    </location>
</feature>
<dbReference type="SUPFAM" id="SSF53098">
    <property type="entry name" value="Ribonuclease H-like"/>
    <property type="match status" value="1"/>
</dbReference>
<feature type="region of interest" description="Disordered" evidence="1">
    <location>
        <begin position="174"/>
        <end position="318"/>
    </location>
</feature>
<dbReference type="Gene3D" id="3.30.420.10">
    <property type="entry name" value="Ribonuclease H-like superfamily/Ribonuclease H"/>
    <property type="match status" value="1"/>
</dbReference>
<dbReference type="STRING" id="40296.A0A0A2K6R0"/>
<dbReference type="InterPro" id="IPR036397">
    <property type="entry name" value="RNaseH_sf"/>
</dbReference>
<name>A0A0A2K6R0_PENIT</name>
<comment type="caution">
    <text evidence="2">The sequence shown here is derived from an EMBL/GenBank/DDBJ whole genome shotgun (WGS) entry which is preliminary data.</text>
</comment>
<dbReference type="Proteomes" id="UP000030104">
    <property type="component" value="Unassembled WGS sequence"/>
</dbReference>
<feature type="region of interest" description="Disordered" evidence="1">
    <location>
        <begin position="540"/>
        <end position="563"/>
    </location>
</feature>
<dbReference type="AlphaFoldDB" id="A0A0A2K6R0"/>
<dbReference type="CDD" id="cd09276">
    <property type="entry name" value="Rnase_HI_RT_non_LTR"/>
    <property type="match status" value="1"/>
</dbReference>
<keyword evidence="3" id="KW-1185">Reference proteome</keyword>
<dbReference type="GO" id="GO:0003676">
    <property type="term" value="F:nucleic acid binding"/>
    <property type="evidence" value="ECO:0007669"/>
    <property type="project" value="InterPro"/>
</dbReference>
<dbReference type="InterPro" id="IPR012337">
    <property type="entry name" value="RNaseH-like_sf"/>
</dbReference>
<evidence type="ECO:0000313" key="2">
    <source>
        <dbReference type="EMBL" id="KGO63542.1"/>
    </source>
</evidence>
<organism evidence="2 3">
    <name type="scientific">Penicillium italicum</name>
    <name type="common">Blue mold</name>
    <dbReference type="NCBI Taxonomy" id="40296"/>
    <lineage>
        <taxon>Eukaryota</taxon>
        <taxon>Fungi</taxon>
        <taxon>Dikarya</taxon>
        <taxon>Ascomycota</taxon>
        <taxon>Pezizomycotina</taxon>
        <taxon>Eurotiomycetes</taxon>
        <taxon>Eurotiomycetidae</taxon>
        <taxon>Eurotiales</taxon>
        <taxon>Aspergillaceae</taxon>
        <taxon>Penicillium</taxon>
    </lineage>
</organism>
<feature type="compositionally biased region" description="Basic residues" evidence="1">
    <location>
        <begin position="297"/>
        <end position="318"/>
    </location>
</feature>
<dbReference type="EMBL" id="JQGA01001632">
    <property type="protein sequence ID" value="KGO63542.1"/>
    <property type="molecule type" value="Genomic_DNA"/>
</dbReference>
<evidence type="ECO:0000256" key="1">
    <source>
        <dbReference type="SAM" id="MobiDB-lite"/>
    </source>
</evidence>
<dbReference type="OrthoDB" id="3548481at2759"/>
<feature type="region of interest" description="Disordered" evidence="1">
    <location>
        <begin position="1"/>
        <end position="154"/>
    </location>
</feature>
<dbReference type="HOGENOM" id="CLU_545261_0_0_1"/>
<protein>
    <submittedName>
        <fullName evidence="2">Uncharacterized protein</fullName>
    </submittedName>
</protein>
<feature type="compositionally biased region" description="Low complexity" evidence="1">
    <location>
        <begin position="80"/>
        <end position="93"/>
    </location>
</feature>
<feature type="compositionally biased region" description="Basic and acidic residues" evidence="1">
    <location>
        <begin position="20"/>
        <end position="35"/>
    </location>
</feature>
<dbReference type="PhylomeDB" id="A0A0A2K6R0"/>
<sequence length="563" mass="59932">MTPLASASRRSRSASFPVPGRERPNEPHLATDRSESSTTQRPSGLSSDLLHPKDQPESLTTQTPNPAAVSSDLPQATDYSEPSTTPRPSSVSSDLLHPKDQPEQSTAQRPKGVSINLLQAPDQAAGTLGDSATHLIKPISDPSGSTFCTNGATSSTSKAAAGLIEVASGLIGVTSSPDEAIPSIENPTSDLPEPTTGLSEPTANNSLSDLSELEEGEIPPTPPGTDVTPKSQNARFRGSNPSPEPGLGQPAPLIHTPFPKSRNKTARHQVPVEGDDNASRKRKRSLLANQHFDVSRPPKKSKTRRAKQKERKKAKKGTCKKLGHKFSGFVSEVMGTDAFDFAANIIKHPVPEKVSKRLVFFSDASHRALCGAVGIVWPASLTSSDWEGKGVHYPISTDSTAVLELFGISCSLELAIQEIDQERATVPNTVQRTSSQAHTMTKEVFLFSDDVGALDRIRGKSAYDPKGEVGSQMGAISRHSKTLHSLGVHVELHLSPGHSGVPGNEAADTLAKKAMRELLVKAKTSWPTVETVLRVPTQPAPVPVSSGPCGRRRSFALPPPIIP</sequence>
<gene>
    <name evidence="2" type="ORF">PITC_049240</name>
</gene>
<feature type="compositionally biased region" description="Polar residues" evidence="1">
    <location>
        <begin position="196"/>
        <end position="205"/>
    </location>
</feature>
<proteinExistence type="predicted"/>
<evidence type="ECO:0000313" key="3">
    <source>
        <dbReference type="Proteomes" id="UP000030104"/>
    </source>
</evidence>
<reference evidence="2 3" key="1">
    <citation type="journal article" date="2015" name="Mol. Plant Microbe Interact.">
        <title>Genome, transcriptome, and functional analyses of Penicillium expansum provide new insights into secondary metabolism and pathogenicity.</title>
        <authorList>
            <person name="Ballester A.R."/>
            <person name="Marcet-Houben M."/>
            <person name="Levin E."/>
            <person name="Sela N."/>
            <person name="Selma-Lazaro C."/>
            <person name="Carmona L."/>
            <person name="Wisniewski M."/>
            <person name="Droby S."/>
            <person name="Gonzalez-Candelas L."/>
            <person name="Gabaldon T."/>
        </authorList>
    </citation>
    <scope>NUCLEOTIDE SEQUENCE [LARGE SCALE GENOMIC DNA]</scope>
    <source>
        <strain evidence="2 3">PHI-1</strain>
    </source>
</reference>
<accession>A0A0A2K6R0</accession>
<feature type="compositionally biased region" description="Polar residues" evidence="1">
    <location>
        <begin position="142"/>
        <end position="151"/>
    </location>
</feature>